<dbReference type="Proteomes" id="UP000181951">
    <property type="component" value="Unassembled WGS sequence"/>
</dbReference>
<feature type="transmembrane region" description="Helical" evidence="1">
    <location>
        <begin position="170"/>
        <end position="191"/>
    </location>
</feature>
<reference evidence="2 3" key="1">
    <citation type="submission" date="2016-10" db="EMBL/GenBank/DDBJ databases">
        <authorList>
            <person name="de Groot N.N."/>
        </authorList>
    </citation>
    <scope>NUCLEOTIDE SEQUENCE [LARGE SCALE GENOMIC DNA]</scope>
    <source>
        <strain evidence="2 3">CGMCC 4.2026</strain>
    </source>
</reference>
<dbReference type="InterPro" id="IPR039708">
    <property type="entry name" value="MT1774/Rv1733c-like"/>
</dbReference>
<proteinExistence type="predicted"/>
<dbReference type="EMBL" id="FODD01000029">
    <property type="protein sequence ID" value="SEO52345.1"/>
    <property type="molecule type" value="Genomic_DNA"/>
</dbReference>
<dbReference type="PANTHER" id="PTHR42305">
    <property type="entry name" value="MEMBRANE PROTEIN RV1733C-RELATED"/>
    <property type="match status" value="1"/>
</dbReference>
<dbReference type="STRING" id="310780.SAMN05216267_102968"/>
<feature type="transmembrane region" description="Helical" evidence="1">
    <location>
        <begin position="40"/>
        <end position="62"/>
    </location>
</feature>
<dbReference type="AlphaFoldDB" id="A0A1H8QDN4"/>
<keyword evidence="3" id="KW-1185">Reference proteome</keyword>
<sequence length="221" mass="24435">MKGWAAVGVFAYLSARRRRTKVRLLGWRWRRNPLRRRSDLVEAWLGLVTALLLCTVPFLGWWSGRSVDRALQHVVRVEHRERTLVAAAVAPARTAKDAAKSLPGSAGSAAEDAQRGDLLVWTGPDHRKHSATVSSDLEVWRDGTLRLWTDRQGRIAPPPLDSATAVTHSVLAGIAAASAAGGMLLIVRQVLLWRLMLRRMDSWERAWDRAGQDWGRAGAGG</sequence>
<keyword evidence="1" id="KW-0812">Transmembrane</keyword>
<gene>
    <name evidence="2" type="ORF">SAMN05216267_102968</name>
</gene>
<keyword evidence="1" id="KW-1133">Transmembrane helix</keyword>
<evidence type="ECO:0000313" key="2">
    <source>
        <dbReference type="EMBL" id="SEO52345.1"/>
    </source>
</evidence>
<evidence type="ECO:0000313" key="3">
    <source>
        <dbReference type="Proteomes" id="UP000181951"/>
    </source>
</evidence>
<accession>A0A1H8QDN4</accession>
<keyword evidence="1" id="KW-0472">Membrane</keyword>
<evidence type="ECO:0000256" key="1">
    <source>
        <dbReference type="SAM" id="Phobius"/>
    </source>
</evidence>
<organism evidence="2 3">
    <name type="scientific">Actinacidiphila rubida</name>
    <dbReference type="NCBI Taxonomy" id="310780"/>
    <lineage>
        <taxon>Bacteria</taxon>
        <taxon>Bacillati</taxon>
        <taxon>Actinomycetota</taxon>
        <taxon>Actinomycetes</taxon>
        <taxon>Kitasatosporales</taxon>
        <taxon>Streptomycetaceae</taxon>
        <taxon>Actinacidiphila</taxon>
    </lineage>
</organism>
<dbReference type="PANTHER" id="PTHR42305:SF1">
    <property type="entry name" value="MEMBRANE PROTEIN RV1733C-RELATED"/>
    <property type="match status" value="1"/>
</dbReference>
<name>A0A1H8QDN4_9ACTN</name>
<protein>
    <submittedName>
        <fullName evidence="2">Uncharacterized protein</fullName>
    </submittedName>
</protein>